<dbReference type="OMA" id="GVIHEGV"/>
<accession>A0A834Z731</accession>
<gene>
    <name evidence="2" type="ORF">HHK36_013874</name>
</gene>
<keyword evidence="1" id="KW-1133">Transmembrane helix</keyword>
<name>A0A834Z731_TETSI</name>
<dbReference type="PANTHER" id="PTHR31414">
    <property type="entry name" value="TRANSMEMBRANE PROTEIN DDB_G0292058"/>
    <property type="match status" value="1"/>
</dbReference>
<protein>
    <submittedName>
        <fullName evidence="2">Uncharacterized protein</fullName>
    </submittedName>
</protein>
<evidence type="ECO:0000256" key="1">
    <source>
        <dbReference type="SAM" id="Phobius"/>
    </source>
</evidence>
<evidence type="ECO:0000313" key="2">
    <source>
        <dbReference type="EMBL" id="KAF8400575.1"/>
    </source>
</evidence>
<evidence type="ECO:0000313" key="3">
    <source>
        <dbReference type="Proteomes" id="UP000655225"/>
    </source>
</evidence>
<keyword evidence="1" id="KW-0812">Transmembrane</keyword>
<organism evidence="2 3">
    <name type="scientific">Tetracentron sinense</name>
    <name type="common">Spur-leaf</name>
    <dbReference type="NCBI Taxonomy" id="13715"/>
    <lineage>
        <taxon>Eukaryota</taxon>
        <taxon>Viridiplantae</taxon>
        <taxon>Streptophyta</taxon>
        <taxon>Embryophyta</taxon>
        <taxon>Tracheophyta</taxon>
        <taxon>Spermatophyta</taxon>
        <taxon>Magnoliopsida</taxon>
        <taxon>Trochodendrales</taxon>
        <taxon>Trochodendraceae</taxon>
        <taxon>Tetracentron</taxon>
    </lineage>
</organism>
<dbReference type="GO" id="GO:0005886">
    <property type="term" value="C:plasma membrane"/>
    <property type="evidence" value="ECO:0007669"/>
    <property type="project" value="TreeGrafter"/>
</dbReference>
<sequence>MFPPPLTGVIHEGVVSWGTRNFVVEGTNVEPLDNSSIVLAAKRTYRRDPINGFQRYTGGWNISEQHYWTSVGFTSVPLFLIAAIWFVGFGLCLLLSCLCYCCCPRRKYGYSRMAYATSLIFLMLFTIAAIIGCVVLYTGQGEFHSSTMNTLEYVVKQADTTVVNLKNVSDYLVAAKRIGVAQVSLPSNVQANIDNIKMKIHAAASTLSKQTVKNSKDIQDVLDTV</sequence>
<feature type="transmembrane region" description="Helical" evidence="1">
    <location>
        <begin position="78"/>
        <end position="101"/>
    </location>
</feature>
<dbReference type="OrthoDB" id="1937321at2759"/>
<reference evidence="2 3" key="1">
    <citation type="submission" date="2020-04" db="EMBL/GenBank/DDBJ databases">
        <title>Plant Genome Project.</title>
        <authorList>
            <person name="Zhang R.-G."/>
        </authorList>
    </citation>
    <scope>NUCLEOTIDE SEQUENCE [LARGE SCALE GENOMIC DNA]</scope>
    <source>
        <strain evidence="2">YNK0</strain>
        <tissue evidence="2">Leaf</tissue>
    </source>
</reference>
<dbReference type="GO" id="GO:0009506">
    <property type="term" value="C:plasmodesma"/>
    <property type="evidence" value="ECO:0007669"/>
    <property type="project" value="TreeGrafter"/>
</dbReference>
<feature type="transmembrane region" description="Helical" evidence="1">
    <location>
        <begin position="113"/>
        <end position="137"/>
    </location>
</feature>
<dbReference type="InterPro" id="IPR040283">
    <property type="entry name" value="DDB_G0292058-like"/>
</dbReference>
<dbReference type="EMBL" id="JABCRI010000009">
    <property type="protein sequence ID" value="KAF8400575.1"/>
    <property type="molecule type" value="Genomic_DNA"/>
</dbReference>
<proteinExistence type="predicted"/>
<keyword evidence="3" id="KW-1185">Reference proteome</keyword>
<dbReference type="Proteomes" id="UP000655225">
    <property type="component" value="Unassembled WGS sequence"/>
</dbReference>
<dbReference type="AlphaFoldDB" id="A0A834Z731"/>
<comment type="caution">
    <text evidence="2">The sequence shown here is derived from an EMBL/GenBank/DDBJ whole genome shotgun (WGS) entry which is preliminary data.</text>
</comment>
<dbReference type="PANTHER" id="PTHR31414:SF15">
    <property type="entry name" value="PLASMA MEMBRANE FUSION PROTEIN"/>
    <property type="match status" value="1"/>
</dbReference>
<keyword evidence="1" id="KW-0472">Membrane</keyword>